<proteinExistence type="predicted"/>
<dbReference type="PANTHER" id="PTHR33165">
    <property type="entry name" value="F-BOX DOMAIN CONTAINING PROTEIN-LIKE-RELATED"/>
    <property type="match status" value="1"/>
</dbReference>
<evidence type="ECO:0000313" key="3">
    <source>
        <dbReference type="Proteomes" id="UP000275267"/>
    </source>
</evidence>
<dbReference type="EMBL" id="PQIB02000001">
    <property type="protein sequence ID" value="RLN42708.1"/>
    <property type="molecule type" value="Genomic_DNA"/>
</dbReference>
<sequence length="251" mass="27375">MTSNVVRLLNPLTRQVTELPQITASLASKFRGNSPDNAGLADDRTVLLYFSGIGTLAFAKPGDEHWVLVKLGELLMPTMSFAGRFYGVTTGAVMVVDTRESQPPRLVVAAKLDKPFSRMVDTVHLVDNGGELMLMHRMIRPIPDAENCSKRSYKVYRVDLDAGKTTPANGLSGRAVFIGYNRSFSVSPQVFPYIRADTVYPGLNLGERSGHEQIGAYHLADGSIEPSNYDIRGSLAHPFNAAEFLAGCVRG</sequence>
<dbReference type="OrthoDB" id="619048at2759"/>
<name>A0A3L6TUE2_PANMI</name>
<dbReference type="InterPro" id="IPR005174">
    <property type="entry name" value="KIB1-4_b-propeller"/>
</dbReference>
<evidence type="ECO:0000313" key="2">
    <source>
        <dbReference type="EMBL" id="RLN42708.1"/>
    </source>
</evidence>
<protein>
    <recommendedName>
        <fullName evidence="1">KIB1-4 beta-propeller domain-containing protein</fullName>
    </recommendedName>
</protein>
<evidence type="ECO:0000259" key="1">
    <source>
        <dbReference type="Pfam" id="PF03478"/>
    </source>
</evidence>
<feature type="domain" description="KIB1-4 beta-propeller" evidence="1">
    <location>
        <begin position="4"/>
        <end position="202"/>
    </location>
</feature>
<reference evidence="3" key="1">
    <citation type="journal article" date="2019" name="Nat. Commun.">
        <title>The genome of broomcorn millet.</title>
        <authorList>
            <person name="Zou C."/>
            <person name="Miki D."/>
            <person name="Li D."/>
            <person name="Tang Q."/>
            <person name="Xiao L."/>
            <person name="Rajput S."/>
            <person name="Deng P."/>
            <person name="Jia W."/>
            <person name="Huang R."/>
            <person name="Zhang M."/>
            <person name="Sun Y."/>
            <person name="Hu J."/>
            <person name="Fu X."/>
            <person name="Schnable P.S."/>
            <person name="Li F."/>
            <person name="Zhang H."/>
            <person name="Feng B."/>
            <person name="Zhu X."/>
            <person name="Liu R."/>
            <person name="Schnable J.C."/>
            <person name="Zhu J.-K."/>
            <person name="Zhang H."/>
        </authorList>
    </citation>
    <scope>NUCLEOTIDE SEQUENCE [LARGE SCALE GENOMIC DNA]</scope>
</reference>
<comment type="caution">
    <text evidence="2">The sequence shown here is derived from an EMBL/GenBank/DDBJ whole genome shotgun (WGS) entry which is preliminary data.</text>
</comment>
<accession>A0A3L6TUE2</accession>
<dbReference type="STRING" id="4540.A0A3L6TUE2"/>
<keyword evidence="3" id="KW-1185">Reference proteome</keyword>
<dbReference type="PANTHER" id="PTHR33165:SF78">
    <property type="entry name" value="F-BOX DOMAIN-CONTAINING PROTEIN"/>
    <property type="match status" value="1"/>
</dbReference>
<dbReference type="Proteomes" id="UP000275267">
    <property type="component" value="Unassembled WGS sequence"/>
</dbReference>
<organism evidence="2 3">
    <name type="scientific">Panicum miliaceum</name>
    <name type="common">Proso millet</name>
    <name type="synonym">Broomcorn millet</name>
    <dbReference type="NCBI Taxonomy" id="4540"/>
    <lineage>
        <taxon>Eukaryota</taxon>
        <taxon>Viridiplantae</taxon>
        <taxon>Streptophyta</taxon>
        <taxon>Embryophyta</taxon>
        <taxon>Tracheophyta</taxon>
        <taxon>Spermatophyta</taxon>
        <taxon>Magnoliopsida</taxon>
        <taxon>Liliopsida</taxon>
        <taxon>Poales</taxon>
        <taxon>Poaceae</taxon>
        <taxon>PACMAD clade</taxon>
        <taxon>Panicoideae</taxon>
        <taxon>Panicodae</taxon>
        <taxon>Paniceae</taxon>
        <taxon>Panicinae</taxon>
        <taxon>Panicum</taxon>
        <taxon>Panicum sect. Panicum</taxon>
    </lineage>
</organism>
<gene>
    <name evidence="2" type="ORF">C2845_PM01G05270</name>
</gene>
<dbReference type="Pfam" id="PF03478">
    <property type="entry name" value="Beta-prop_KIB1-4"/>
    <property type="match status" value="1"/>
</dbReference>
<dbReference type="AlphaFoldDB" id="A0A3L6TUE2"/>